<keyword evidence="10" id="KW-1133">Transmembrane helix</keyword>
<accession>A0A2S7MZE0</accession>
<keyword evidence="11" id="KW-0472">Membrane</keyword>
<protein>
    <recommendedName>
        <fullName evidence="5">serine-type D-Ala-D-Ala carboxypeptidase</fullName>
        <ecNumber evidence="5">3.4.16.4</ecNumber>
    </recommendedName>
</protein>
<evidence type="ECO:0000256" key="4">
    <source>
        <dbReference type="ARBA" id="ARBA00007171"/>
    </source>
</evidence>
<organism evidence="16 17">
    <name type="scientific">Pradoshia eiseniae</name>
    <dbReference type="NCBI Taxonomy" id="2064768"/>
    <lineage>
        <taxon>Bacteria</taxon>
        <taxon>Bacillati</taxon>
        <taxon>Bacillota</taxon>
        <taxon>Bacilli</taxon>
        <taxon>Bacillales</taxon>
        <taxon>Bacillaceae</taxon>
        <taxon>Pradoshia</taxon>
    </lineage>
</organism>
<dbReference type="InterPro" id="IPR005311">
    <property type="entry name" value="PBP_dimer"/>
</dbReference>
<dbReference type="Proteomes" id="UP000239663">
    <property type="component" value="Unassembled WGS sequence"/>
</dbReference>
<dbReference type="Pfam" id="PF03717">
    <property type="entry name" value="PBP_dimer"/>
    <property type="match status" value="1"/>
</dbReference>
<dbReference type="InterPro" id="IPR036138">
    <property type="entry name" value="PBP_dimer_sf"/>
</dbReference>
<evidence type="ECO:0000256" key="11">
    <source>
        <dbReference type="ARBA" id="ARBA00023136"/>
    </source>
</evidence>
<evidence type="ECO:0000313" key="16">
    <source>
        <dbReference type="EMBL" id="PQD95130.1"/>
    </source>
</evidence>
<evidence type="ECO:0000256" key="2">
    <source>
        <dbReference type="ARBA" id="ARBA00004236"/>
    </source>
</evidence>
<evidence type="ECO:0000256" key="13">
    <source>
        <dbReference type="ARBA" id="ARBA00034000"/>
    </source>
</evidence>
<evidence type="ECO:0000313" key="17">
    <source>
        <dbReference type="Proteomes" id="UP000239663"/>
    </source>
</evidence>
<reference evidence="16 17" key="1">
    <citation type="submission" date="2017-12" db="EMBL/GenBank/DDBJ databases">
        <title>Taxonomic description and draft genome of Pradoshia cofamensis Gen. nov., sp. nov., a thermotolerant bacillale isolated from anterior gut of earthworm Eisenia fetida.</title>
        <authorList>
            <person name="Saha T."/>
            <person name="Chakraborty R."/>
        </authorList>
    </citation>
    <scope>NUCLEOTIDE SEQUENCE [LARGE SCALE GENOMIC DNA]</scope>
    <source>
        <strain evidence="16 17">EAG3</strain>
    </source>
</reference>
<dbReference type="GO" id="GO:0071555">
    <property type="term" value="P:cell wall organization"/>
    <property type="evidence" value="ECO:0007669"/>
    <property type="project" value="UniProtKB-KW"/>
</dbReference>
<dbReference type="OrthoDB" id="9770103at2"/>
<dbReference type="UniPathway" id="UPA00219"/>
<keyword evidence="12" id="KW-0961">Cell wall biogenesis/degradation</keyword>
<keyword evidence="9" id="KW-0573">Peptidoglycan synthesis</keyword>
<dbReference type="SUPFAM" id="SSF56519">
    <property type="entry name" value="Penicillin binding protein dimerisation domain"/>
    <property type="match status" value="1"/>
</dbReference>
<dbReference type="InterPro" id="IPR012338">
    <property type="entry name" value="Beta-lactam/transpept-like"/>
</dbReference>
<dbReference type="GO" id="GO:0008360">
    <property type="term" value="P:regulation of cell shape"/>
    <property type="evidence" value="ECO:0007669"/>
    <property type="project" value="UniProtKB-KW"/>
</dbReference>
<evidence type="ECO:0000259" key="14">
    <source>
        <dbReference type="Pfam" id="PF00905"/>
    </source>
</evidence>
<evidence type="ECO:0000256" key="1">
    <source>
        <dbReference type="ARBA" id="ARBA00004167"/>
    </source>
</evidence>
<dbReference type="GO" id="GO:0008658">
    <property type="term" value="F:penicillin binding"/>
    <property type="evidence" value="ECO:0007669"/>
    <property type="project" value="InterPro"/>
</dbReference>
<comment type="caution">
    <text evidence="16">The sequence shown here is derived from an EMBL/GenBank/DDBJ whole genome shotgun (WGS) entry which is preliminary data.</text>
</comment>
<proteinExistence type="inferred from homology"/>
<dbReference type="EC" id="3.4.16.4" evidence="5"/>
<gene>
    <name evidence="16" type="ORF">CYL18_10105</name>
</gene>
<dbReference type="RefSeq" id="WP_104849390.1">
    <property type="nucleotide sequence ID" value="NZ_PKOZ01000005.1"/>
</dbReference>
<dbReference type="PANTHER" id="PTHR30627">
    <property type="entry name" value="PEPTIDOGLYCAN D,D-TRANSPEPTIDASE"/>
    <property type="match status" value="1"/>
</dbReference>
<dbReference type="Gene3D" id="3.40.710.10">
    <property type="entry name" value="DD-peptidase/beta-lactamase superfamily"/>
    <property type="match status" value="1"/>
</dbReference>
<evidence type="ECO:0000256" key="6">
    <source>
        <dbReference type="ARBA" id="ARBA00022475"/>
    </source>
</evidence>
<evidence type="ECO:0000256" key="12">
    <source>
        <dbReference type="ARBA" id="ARBA00023316"/>
    </source>
</evidence>
<feature type="domain" description="Penicillin-binding protein transpeptidase" evidence="14">
    <location>
        <begin position="352"/>
        <end position="684"/>
    </location>
</feature>
<dbReference type="GO" id="GO:0071972">
    <property type="term" value="F:peptidoglycan L,D-transpeptidase activity"/>
    <property type="evidence" value="ECO:0007669"/>
    <property type="project" value="TreeGrafter"/>
</dbReference>
<comment type="subcellular location">
    <subcellularLocation>
        <location evidence="2">Cell membrane</location>
    </subcellularLocation>
    <subcellularLocation>
        <location evidence="1">Membrane</location>
        <topology evidence="1">Single-pass membrane protein</topology>
    </subcellularLocation>
</comment>
<evidence type="ECO:0000259" key="15">
    <source>
        <dbReference type="Pfam" id="PF03717"/>
    </source>
</evidence>
<evidence type="ECO:0000256" key="7">
    <source>
        <dbReference type="ARBA" id="ARBA00022692"/>
    </source>
</evidence>
<keyword evidence="8" id="KW-0133">Cell shape</keyword>
<dbReference type="Gene3D" id="1.10.10.1230">
    <property type="entry name" value="Penicillin-binding protein, N-terminal non-catalytic domain, head sub-domain"/>
    <property type="match status" value="1"/>
</dbReference>
<keyword evidence="6" id="KW-1003">Cell membrane</keyword>
<comment type="catalytic activity">
    <reaction evidence="13">
        <text>Preferential cleavage: (Ac)2-L-Lys-D-Ala-|-D-Ala. Also transpeptidation of peptidyl-alanyl moieties that are N-acyl substituents of D-alanine.</text>
        <dbReference type="EC" id="3.4.16.4"/>
    </reaction>
</comment>
<evidence type="ECO:0000256" key="8">
    <source>
        <dbReference type="ARBA" id="ARBA00022960"/>
    </source>
</evidence>
<evidence type="ECO:0000256" key="9">
    <source>
        <dbReference type="ARBA" id="ARBA00022984"/>
    </source>
</evidence>
<dbReference type="GO" id="GO:0005886">
    <property type="term" value="C:plasma membrane"/>
    <property type="evidence" value="ECO:0007669"/>
    <property type="project" value="UniProtKB-SubCell"/>
</dbReference>
<name>A0A2S7MZE0_9BACI</name>
<dbReference type="GO" id="GO:0009252">
    <property type="term" value="P:peptidoglycan biosynthetic process"/>
    <property type="evidence" value="ECO:0007669"/>
    <property type="project" value="UniProtKB-UniPathway"/>
</dbReference>
<dbReference type="GO" id="GO:0009002">
    <property type="term" value="F:serine-type D-Ala-D-Ala carboxypeptidase activity"/>
    <property type="evidence" value="ECO:0007669"/>
    <property type="project" value="UniProtKB-EC"/>
</dbReference>
<comment type="similarity">
    <text evidence="4">Belongs to the transpeptidase family.</text>
</comment>
<evidence type="ECO:0000256" key="3">
    <source>
        <dbReference type="ARBA" id="ARBA00004752"/>
    </source>
</evidence>
<dbReference type="SUPFAM" id="SSF56601">
    <property type="entry name" value="beta-lactamase/transpeptidase-like"/>
    <property type="match status" value="1"/>
</dbReference>
<evidence type="ECO:0000256" key="10">
    <source>
        <dbReference type="ARBA" id="ARBA00022989"/>
    </source>
</evidence>
<dbReference type="InterPro" id="IPR050515">
    <property type="entry name" value="Beta-lactam/transpept"/>
</dbReference>
<comment type="pathway">
    <text evidence="3">Cell wall biogenesis; peptidoglycan biosynthesis.</text>
</comment>
<dbReference type="InterPro" id="IPR001460">
    <property type="entry name" value="PCN-bd_Tpept"/>
</dbReference>
<dbReference type="EMBL" id="PKOZ01000005">
    <property type="protein sequence ID" value="PQD95130.1"/>
    <property type="molecule type" value="Genomic_DNA"/>
</dbReference>
<sequence length="695" mass="78339">MNNPKKKKKRKPSLAIRTNILLFAVFLLFTALILRLGILQIVHGDTYKKEVEKTEDITVNKPVPRGLIYDRNYNLIVDNEGVNAITYTRSKTVKTTEMVEVAEKLSEYISVSDEDMEEIKERDMKDFWIILHPEEAKAKITKAEYQKESDGKLQSSDLYKLQLERITKKELASLSKQDLKTLAIFRKFNSGTYLTPEMVKNEGVTDKEMALVSENLDELPGVDTYVDWNRKYPYDSTLKSILGRTSSADTGLPKEKVDYYTSRGYSLNERIGLSNLELYYEDILHGQKGKFKTTLDKDGNVIGTESLTEGQRGKDLALTIDIEFQKKVETIIENELKANKGSGNTKYLDRAFVVAMDPKTGEILSLAGKRYYYDEEKRNYVMSDFAQGTYTTAYAMGSSVKGATILTGYQEGVISPGTVQLDAPVQIKGTPIKKSYTIMGYLNDLTALKRSSNVYMFKTALAIGGAQYTRAGQTMNVTDESFDIMRNRYSEFGLGKRTGIDLPGEQIGYKGSERIAGKLMDFSIGQYDTYTPLQLAQYVSTIANDGHRMEPHIVKKMHEPVLKKGEIGPVFKDVEPKILNKLSMKDSWIDRVQEGFRQVTQDTGGTAASFFDDRPYNPAGKTGTAQAFYDGPNWVPGTVQPDTWNLTFVSYAPYDDPEIAISVVVPWAYQSVGNQLNLKIAQKVYDAYFNYKPGQ</sequence>
<feature type="domain" description="Penicillin-binding protein dimerisation" evidence="15">
    <location>
        <begin position="61"/>
        <end position="304"/>
    </location>
</feature>
<evidence type="ECO:0000256" key="5">
    <source>
        <dbReference type="ARBA" id="ARBA00012448"/>
    </source>
</evidence>
<dbReference type="AlphaFoldDB" id="A0A2S7MZE0"/>
<dbReference type="PANTHER" id="PTHR30627:SF2">
    <property type="entry name" value="PEPTIDOGLYCAN D,D-TRANSPEPTIDASE MRDA"/>
    <property type="match status" value="1"/>
</dbReference>
<keyword evidence="17" id="KW-1185">Reference proteome</keyword>
<dbReference type="Pfam" id="PF00905">
    <property type="entry name" value="Transpeptidase"/>
    <property type="match status" value="1"/>
</dbReference>
<keyword evidence="7" id="KW-0812">Transmembrane</keyword>
<dbReference type="Gene3D" id="3.90.1310.10">
    <property type="entry name" value="Penicillin-binding protein 2a (Domain 2)"/>
    <property type="match status" value="1"/>
</dbReference>